<dbReference type="EMBL" id="CP092625">
    <property type="protein sequence ID" value="UMM42836.1"/>
    <property type="molecule type" value="Genomic_DNA"/>
</dbReference>
<evidence type="ECO:0000313" key="1">
    <source>
        <dbReference type="EMBL" id="ULT83561.1"/>
    </source>
</evidence>
<gene>
    <name evidence="1" type="ORF">L3Y34_012651</name>
    <name evidence="2" type="ORF">L5515_018509</name>
</gene>
<protein>
    <submittedName>
        <fullName evidence="2">Uncharacterized protein</fullName>
    </submittedName>
</protein>
<name>A0AAE9FHB0_CAEBR</name>
<organism evidence="2 4">
    <name type="scientific">Caenorhabditis briggsae</name>
    <dbReference type="NCBI Taxonomy" id="6238"/>
    <lineage>
        <taxon>Eukaryota</taxon>
        <taxon>Metazoa</taxon>
        <taxon>Ecdysozoa</taxon>
        <taxon>Nematoda</taxon>
        <taxon>Chromadorea</taxon>
        <taxon>Rhabditida</taxon>
        <taxon>Rhabditina</taxon>
        <taxon>Rhabditomorpha</taxon>
        <taxon>Rhabditoidea</taxon>
        <taxon>Rhabditidae</taxon>
        <taxon>Peloderinae</taxon>
        <taxon>Caenorhabditis</taxon>
    </lineage>
</organism>
<evidence type="ECO:0000313" key="3">
    <source>
        <dbReference type="Proteomes" id="UP000827892"/>
    </source>
</evidence>
<dbReference type="Proteomes" id="UP000827892">
    <property type="component" value="Chromosome X"/>
</dbReference>
<accession>A0AAE9FHB0</accession>
<dbReference type="EMBL" id="CP090896">
    <property type="protein sequence ID" value="ULT83561.1"/>
    <property type="molecule type" value="Genomic_DNA"/>
</dbReference>
<dbReference type="KEGG" id="cbr:CBG_00150"/>
<reference evidence="2 4" key="1">
    <citation type="submission" date="2022-04" db="EMBL/GenBank/DDBJ databases">
        <title>Chromosome-level reference genomes for two strains of Caenorhabditis briggsae: an improved platform for comparative genomics.</title>
        <authorList>
            <person name="Stevens L."/>
            <person name="Andersen E."/>
        </authorList>
    </citation>
    <scope>NUCLEOTIDE SEQUENCE [LARGE SCALE GENOMIC DNA]</scope>
    <source>
        <strain evidence="2">VX34</strain>
        <tissue evidence="2">Whole-organism</tissue>
    </source>
</reference>
<dbReference type="AlphaFoldDB" id="A0AAE9FHB0"/>
<sequence>MEASMFDLKHLELIFGTKTNFPEFQINKTRMNIQRLTLIRNTAVQCGATALYLNKLDRLIELNCTIIRLGGQPLCHADLVVMWQTVMEIRGIEALLEGFC</sequence>
<dbReference type="Proteomes" id="UP000829354">
    <property type="component" value="Chromosome X"/>
</dbReference>
<proteinExistence type="predicted"/>
<evidence type="ECO:0000313" key="2">
    <source>
        <dbReference type="EMBL" id="UMM42836.1"/>
    </source>
</evidence>
<dbReference type="RefSeq" id="XP_002645264.2">
    <property type="nucleotide sequence ID" value="XM_002645218.2"/>
</dbReference>
<evidence type="ECO:0000313" key="4">
    <source>
        <dbReference type="Proteomes" id="UP000829354"/>
    </source>
</evidence>
<keyword evidence="4" id="KW-1185">Reference proteome</keyword>
<reference evidence="1 3" key="2">
    <citation type="submission" date="2022-05" db="EMBL/GenBank/DDBJ databases">
        <title>Chromosome-level reference genomes for two strains of Caenorhabditis briggsae: an improved platform for comparative genomics.</title>
        <authorList>
            <person name="Stevens L."/>
            <person name="Andersen E.C."/>
        </authorList>
    </citation>
    <scope>NUCLEOTIDE SEQUENCE [LARGE SCALE GENOMIC DNA]</scope>
    <source>
        <strain evidence="1">QX1410_ONT</strain>
        <tissue evidence="1">Whole-organism</tissue>
    </source>
</reference>